<dbReference type="GO" id="GO:0005525">
    <property type="term" value="F:GTP binding"/>
    <property type="evidence" value="ECO:0007669"/>
    <property type="project" value="InterPro"/>
</dbReference>
<keyword evidence="2" id="KW-1185">Reference proteome</keyword>
<proteinExistence type="predicted"/>
<dbReference type="SUPFAM" id="SSF52540">
    <property type="entry name" value="P-loop containing nucleoside triphosphate hydrolases"/>
    <property type="match status" value="1"/>
</dbReference>
<dbReference type="Gene3D" id="3.40.50.300">
    <property type="entry name" value="P-loop containing nucleotide triphosphate hydrolases"/>
    <property type="match status" value="1"/>
</dbReference>
<dbReference type="Proteomes" id="UP000887561">
    <property type="component" value="Unplaced"/>
</dbReference>
<dbReference type="Pfam" id="PF00071">
    <property type="entry name" value="Ras"/>
    <property type="match status" value="1"/>
</dbReference>
<sequence>ESFAKAKNWVRELQRQASPNIVIALSGNKADLAAKRVVEYEEAQAYAEDNGLLFLETSAKSSMNLLLKASNYIIPIFSISAKRLPKNEGAGGGGPAGRGREGVNIGEGEGQNQARRSCCGGGSGN</sequence>
<dbReference type="PROSITE" id="PS51419">
    <property type="entry name" value="RAB"/>
    <property type="match status" value="1"/>
</dbReference>
<organism evidence="2 3">
    <name type="scientific">Meloidogyne javanica</name>
    <name type="common">Root-knot nematode worm</name>
    <dbReference type="NCBI Taxonomy" id="6303"/>
    <lineage>
        <taxon>Eukaryota</taxon>
        <taxon>Metazoa</taxon>
        <taxon>Ecdysozoa</taxon>
        <taxon>Nematoda</taxon>
        <taxon>Chromadorea</taxon>
        <taxon>Rhabditida</taxon>
        <taxon>Tylenchina</taxon>
        <taxon>Tylenchomorpha</taxon>
        <taxon>Tylenchoidea</taxon>
        <taxon>Meloidogynidae</taxon>
        <taxon>Meloidogyninae</taxon>
        <taxon>Meloidogyne</taxon>
        <taxon>Meloidogyne incognita group</taxon>
    </lineage>
</organism>
<dbReference type="GO" id="GO:0003924">
    <property type="term" value="F:GTPase activity"/>
    <property type="evidence" value="ECO:0007669"/>
    <property type="project" value="InterPro"/>
</dbReference>
<name>A0A915M0Q4_MELJA</name>
<dbReference type="InterPro" id="IPR050209">
    <property type="entry name" value="Rab_GTPases_membrane_traffic"/>
</dbReference>
<protein>
    <submittedName>
        <fullName evidence="3">Uncharacterized protein</fullName>
    </submittedName>
</protein>
<evidence type="ECO:0000313" key="2">
    <source>
        <dbReference type="Proteomes" id="UP000887561"/>
    </source>
</evidence>
<dbReference type="AlphaFoldDB" id="A0A915M0Q4"/>
<dbReference type="PANTHER" id="PTHR47979">
    <property type="entry name" value="DRAB11-RELATED"/>
    <property type="match status" value="1"/>
</dbReference>
<evidence type="ECO:0000256" key="1">
    <source>
        <dbReference type="SAM" id="MobiDB-lite"/>
    </source>
</evidence>
<accession>A0A915M0Q4</accession>
<dbReference type="InterPro" id="IPR027417">
    <property type="entry name" value="P-loop_NTPase"/>
</dbReference>
<evidence type="ECO:0000313" key="3">
    <source>
        <dbReference type="WBParaSite" id="scaffold21721_cov294.g19770"/>
    </source>
</evidence>
<dbReference type="WBParaSite" id="scaffold21721_cov294.g19770">
    <property type="protein sequence ID" value="scaffold21721_cov294.g19770"/>
    <property type="gene ID" value="scaffold21721_cov294.g19770"/>
</dbReference>
<dbReference type="InterPro" id="IPR001806">
    <property type="entry name" value="Small_GTPase"/>
</dbReference>
<dbReference type="SMART" id="SM00175">
    <property type="entry name" value="RAB"/>
    <property type="match status" value="1"/>
</dbReference>
<reference evidence="3" key="1">
    <citation type="submission" date="2022-11" db="UniProtKB">
        <authorList>
            <consortium name="WormBaseParasite"/>
        </authorList>
    </citation>
    <scope>IDENTIFICATION</scope>
</reference>
<feature type="region of interest" description="Disordered" evidence="1">
    <location>
        <begin position="85"/>
        <end position="125"/>
    </location>
</feature>